<organism evidence="1 2">
    <name type="scientific">Gigaspora margarita</name>
    <dbReference type="NCBI Taxonomy" id="4874"/>
    <lineage>
        <taxon>Eukaryota</taxon>
        <taxon>Fungi</taxon>
        <taxon>Fungi incertae sedis</taxon>
        <taxon>Mucoromycota</taxon>
        <taxon>Glomeromycotina</taxon>
        <taxon>Glomeromycetes</taxon>
        <taxon>Diversisporales</taxon>
        <taxon>Gigasporaceae</taxon>
        <taxon>Gigaspora</taxon>
    </lineage>
</organism>
<evidence type="ECO:0000313" key="2">
    <source>
        <dbReference type="Proteomes" id="UP000789901"/>
    </source>
</evidence>
<keyword evidence="2" id="KW-1185">Reference proteome</keyword>
<dbReference type="EMBL" id="CAJVQB010025226">
    <property type="protein sequence ID" value="CAG8805860.1"/>
    <property type="molecule type" value="Genomic_DNA"/>
</dbReference>
<dbReference type="Proteomes" id="UP000789901">
    <property type="component" value="Unassembled WGS sequence"/>
</dbReference>
<evidence type="ECO:0000313" key="1">
    <source>
        <dbReference type="EMBL" id="CAG8805860.1"/>
    </source>
</evidence>
<gene>
    <name evidence="1" type="ORF">GMARGA_LOCUS24176</name>
</gene>
<proteinExistence type="predicted"/>
<protein>
    <submittedName>
        <fullName evidence="1">32721_t:CDS:1</fullName>
    </submittedName>
</protein>
<comment type="caution">
    <text evidence="1">The sequence shown here is derived from an EMBL/GenBank/DDBJ whole genome shotgun (WGS) entry which is preliminary data.</text>
</comment>
<name>A0ABN7VYC9_GIGMA</name>
<accession>A0ABN7VYC9</accession>
<reference evidence="1 2" key="1">
    <citation type="submission" date="2021-06" db="EMBL/GenBank/DDBJ databases">
        <authorList>
            <person name="Kallberg Y."/>
            <person name="Tangrot J."/>
            <person name="Rosling A."/>
        </authorList>
    </citation>
    <scope>NUCLEOTIDE SEQUENCE [LARGE SCALE GENOMIC DNA]</scope>
    <source>
        <strain evidence="1 2">120-4 pot B 10/14</strain>
    </source>
</reference>
<feature type="non-terminal residue" evidence="1">
    <location>
        <position position="1"/>
    </location>
</feature>
<sequence>ELKLSDKERELPDWLFAFHGLIFIIGESYQLSSSSRKNCDRTVPLVVDIKRKIVGRKGDMIIHRVATEFGCAEAGQQFEGQNRTKLLLERGLKMPKIMKDMFNQLCMTFDQDEHKTCQLETIGFLHAGLMTTLLRLDSPAGYVCRISRTKSFFIALHVKEFGKSILPAIVMVWKVKKIVENMISLIEQPNDNSEDDDQLQYLQDSCNMTPPPSQKREIIKVSLCSNTPELPKVNNSIWYVFMFFHAL</sequence>